<organism evidence="1 2">
    <name type="scientific">Parasponia andersonii</name>
    <name type="common">Sponia andersonii</name>
    <dbReference type="NCBI Taxonomy" id="3476"/>
    <lineage>
        <taxon>Eukaryota</taxon>
        <taxon>Viridiplantae</taxon>
        <taxon>Streptophyta</taxon>
        <taxon>Embryophyta</taxon>
        <taxon>Tracheophyta</taxon>
        <taxon>Spermatophyta</taxon>
        <taxon>Magnoliopsida</taxon>
        <taxon>eudicotyledons</taxon>
        <taxon>Gunneridae</taxon>
        <taxon>Pentapetalae</taxon>
        <taxon>rosids</taxon>
        <taxon>fabids</taxon>
        <taxon>Rosales</taxon>
        <taxon>Cannabaceae</taxon>
        <taxon>Parasponia</taxon>
    </lineage>
</organism>
<dbReference type="EMBL" id="JXTB01000027">
    <property type="protein sequence ID" value="PON74717.1"/>
    <property type="molecule type" value="Genomic_DNA"/>
</dbReference>
<dbReference type="GO" id="GO:0016787">
    <property type="term" value="F:hydrolase activity"/>
    <property type="evidence" value="ECO:0007669"/>
    <property type="project" value="UniProtKB-KW"/>
</dbReference>
<accession>A0A2P5DN52</accession>
<keyword evidence="2" id="KW-1185">Reference proteome</keyword>
<evidence type="ECO:0000313" key="2">
    <source>
        <dbReference type="Proteomes" id="UP000237105"/>
    </source>
</evidence>
<dbReference type="STRING" id="3476.A0A2P5DN52"/>
<comment type="caution">
    <text evidence="1">The sequence shown here is derived from an EMBL/GenBank/DDBJ whole genome shotgun (WGS) entry which is preliminary data.</text>
</comment>
<keyword evidence="1" id="KW-0378">Hydrolase</keyword>
<name>A0A2P5DN52_PARAD</name>
<dbReference type="InterPro" id="IPR029058">
    <property type="entry name" value="AB_hydrolase_fold"/>
</dbReference>
<dbReference type="OrthoDB" id="9974421at2759"/>
<dbReference type="Proteomes" id="UP000237105">
    <property type="component" value="Unassembled WGS sequence"/>
</dbReference>
<proteinExistence type="predicted"/>
<protein>
    <submittedName>
        <fullName evidence="1">Alpha/Beta hydrolase fold containing protein</fullName>
    </submittedName>
</protein>
<reference evidence="2" key="1">
    <citation type="submission" date="2016-06" db="EMBL/GenBank/DDBJ databases">
        <title>Parallel loss of symbiosis genes in relatives of nitrogen-fixing non-legume Parasponia.</title>
        <authorList>
            <person name="Van Velzen R."/>
            <person name="Holmer R."/>
            <person name="Bu F."/>
            <person name="Rutten L."/>
            <person name="Van Zeijl A."/>
            <person name="Liu W."/>
            <person name="Santuari L."/>
            <person name="Cao Q."/>
            <person name="Sharma T."/>
            <person name="Shen D."/>
            <person name="Roswanjaya Y."/>
            <person name="Wardhani T."/>
            <person name="Kalhor M.S."/>
            <person name="Jansen J."/>
            <person name="Van den Hoogen J."/>
            <person name="Gungor B."/>
            <person name="Hartog M."/>
            <person name="Hontelez J."/>
            <person name="Verver J."/>
            <person name="Yang W.-C."/>
            <person name="Schijlen E."/>
            <person name="Repin R."/>
            <person name="Schilthuizen M."/>
            <person name="Schranz E."/>
            <person name="Heidstra R."/>
            <person name="Miyata K."/>
            <person name="Fedorova E."/>
            <person name="Kohlen W."/>
            <person name="Bisseling T."/>
            <person name="Smit S."/>
            <person name="Geurts R."/>
        </authorList>
    </citation>
    <scope>NUCLEOTIDE SEQUENCE [LARGE SCALE GENOMIC DNA]</scope>
    <source>
        <strain evidence="2">cv. WU1-14</strain>
    </source>
</reference>
<gene>
    <name evidence="1" type="ORF">PanWU01x14_047760</name>
</gene>
<dbReference type="PANTHER" id="PTHR11005">
    <property type="entry name" value="LYSOSOMAL ACID LIPASE-RELATED"/>
    <property type="match status" value="1"/>
</dbReference>
<dbReference type="AlphaFoldDB" id="A0A2P5DN52"/>
<evidence type="ECO:0000313" key="1">
    <source>
        <dbReference type="EMBL" id="PON74717.1"/>
    </source>
</evidence>
<sequence length="154" mass="17826">MSYDMGRPILAYGPGKNCCFNNSRVDFYLEYEPHPSSAKNLRHLFQMIRKGTFSKYDYGIFKNLWQYGQLQPPEFDLGNIPASLPLWMGYGGDDALADVIDVKQTLKELRSNPELLYLENYGHIDFIVSVHAKEDLYNHLISFFMSRVKSSSLR</sequence>
<dbReference type="Gene3D" id="3.40.50.1820">
    <property type="entry name" value="alpha/beta hydrolase"/>
    <property type="match status" value="1"/>
</dbReference>
<dbReference type="SUPFAM" id="SSF53474">
    <property type="entry name" value="alpha/beta-Hydrolases"/>
    <property type="match status" value="1"/>
</dbReference>